<dbReference type="InterPro" id="IPR022453">
    <property type="entry name" value="Znf_MqsA-type"/>
</dbReference>
<gene>
    <name evidence="1" type="ORF">BECKLFY1418A_GA0070994_100195</name>
</gene>
<dbReference type="InterPro" id="IPR032758">
    <property type="entry name" value="MqsA/HigA-2"/>
</dbReference>
<name>A0A450U6X2_9GAMM</name>
<dbReference type="Pfam" id="PF15731">
    <property type="entry name" value="MqsA_antitoxin"/>
    <property type="match status" value="1"/>
</dbReference>
<reference evidence="1" key="1">
    <citation type="submission" date="2019-02" db="EMBL/GenBank/DDBJ databases">
        <authorList>
            <person name="Gruber-Vodicka R. H."/>
            <person name="Seah K. B. B."/>
        </authorList>
    </citation>
    <scope>NUCLEOTIDE SEQUENCE</scope>
    <source>
        <strain evidence="1">BECK_M6</strain>
    </source>
</reference>
<protein>
    <submittedName>
        <fullName evidence="1">YgiT-type zinc finger domain-containing protein</fullName>
    </submittedName>
</protein>
<dbReference type="AlphaFoldDB" id="A0A450U6X2"/>
<proteinExistence type="predicted"/>
<dbReference type="Gene3D" id="3.10.20.860">
    <property type="match status" value="1"/>
</dbReference>
<dbReference type="NCBIfam" id="TIGR03831">
    <property type="entry name" value="YgiT_finger"/>
    <property type="match status" value="1"/>
</dbReference>
<sequence length="90" mass="9930">MKCPACGLAELAHGARDIPYIREGETMIIPDLVGEHCPICGEAVLDVEESMRASRLMLELVEQTEGNRKKEARLKSKPCLAYEPSHAVHS</sequence>
<dbReference type="CDD" id="cd12870">
    <property type="entry name" value="MqsA"/>
    <property type="match status" value="1"/>
</dbReference>
<evidence type="ECO:0000313" key="1">
    <source>
        <dbReference type="EMBL" id="VFJ87405.1"/>
    </source>
</evidence>
<dbReference type="EMBL" id="CAADFH010000001">
    <property type="protein sequence ID" value="VFJ87405.1"/>
    <property type="molecule type" value="Genomic_DNA"/>
</dbReference>
<organism evidence="1">
    <name type="scientific">Candidatus Kentrum sp. LFY</name>
    <dbReference type="NCBI Taxonomy" id="2126342"/>
    <lineage>
        <taxon>Bacteria</taxon>
        <taxon>Pseudomonadati</taxon>
        <taxon>Pseudomonadota</taxon>
        <taxon>Gammaproteobacteria</taxon>
        <taxon>Candidatus Kentrum</taxon>
    </lineage>
</organism>
<accession>A0A450U6X2</accession>